<organism evidence="1 2">
    <name type="scientific">Geopseudomonas guangdongensis</name>
    <dbReference type="NCBI Taxonomy" id="1245526"/>
    <lineage>
        <taxon>Bacteria</taxon>
        <taxon>Pseudomonadati</taxon>
        <taxon>Pseudomonadota</taxon>
        <taxon>Gammaproteobacteria</taxon>
        <taxon>Pseudomonadales</taxon>
        <taxon>Pseudomonadaceae</taxon>
        <taxon>Geopseudomonas</taxon>
    </lineage>
</organism>
<dbReference type="Proteomes" id="UP000243063">
    <property type="component" value="Chromosome I"/>
</dbReference>
<dbReference type="AlphaFoldDB" id="A0A1H2GUS1"/>
<proteinExistence type="predicted"/>
<name>A0A1H2GUS1_9GAMM</name>
<evidence type="ECO:0000313" key="1">
    <source>
        <dbReference type="EMBL" id="SDU23323.1"/>
    </source>
</evidence>
<dbReference type="OrthoDB" id="7018021at2"/>
<dbReference type="STRING" id="1245526.SAMN05216580_1975"/>
<dbReference type="EMBL" id="LT629780">
    <property type="protein sequence ID" value="SDU23323.1"/>
    <property type="molecule type" value="Genomic_DNA"/>
</dbReference>
<evidence type="ECO:0000313" key="2">
    <source>
        <dbReference type="Proteomes" id="UP000243063"/>
    </source>
</evidence>
<reference evidence="2" key="1">
    <citation type="submission" date="2016-10" db="EMBL/GenBank/DDBJ databases">
        <authorList>
            <person name="Varghese N."/>
            <person name="Submissions S."/>
        </authorList>
    </citation>
    <scope>NUCLEOTIDE SEQUENCE [LARGE SCALE GENOMIC DNA]</scope>
    <source>
        <strain evidence="2">CCTCC 2012022</strain>
    </source>
</reference>
<protein>
    <submittedName>
        <fullName evidence="1">Uncharacterized protein</fullName>
    </submittedName>
</protein>
<keyword evidence="2" id="KW-1185">Reference proteome</keyword>
<accession>A0A1H2GUS1</accession>
<dbReference type="RefSeq" id="WP_090214008.1">
    <property type="nucleotide sequence ID" value="NZ_LT629780.1"/>
</dbReference>
<sequence length="69" mass="7761">MSHSAPRLSRAAFHALNAPRARAEAQRLLAERERLQGRWLDWVAAELYALGPPPFVAMVRRELQAALAQ</sequence>
<gene>
    <name evidence="1" type="ORF">SAMN05216580_1975</name>
</gene>